<dbReference type="OrthoDB" id="3267813at2759"/>
<keyword evidence="2" id="KW-0732">Signal</keyword>
<gene>
    <name evidence="3" type="ORF">HYPSUDRAFT_430911</name>
</gene>
<feature type="chain" id="PRO_5002247505" description="Ubiquitin 3 binding protein But2 C-terminal domain-containing protein" evidence="2">
    <location>
        <begin position="26"/>
        <end position="252"/>
    </location>
</feature>
<feature type="signal peptide" evidence="2">
    <location>
        <begin position="1"/>
        <end position="25"/>
    </location>
</feature>
<reference evidence="4" key="1">
    <citation type="submission" date="2014-04" db="EMBL/GenBank/DDBJ databases">
        <title>Evolutionary Origins and Diversification of the Mycorrhizal Mutualists.</title>
        <authorList>
            <consortium name="DOE Joint Genome Institute"/>
            <consortium name="Mycorrhizal Genomics Consortium"/>
            <person name="Kohler A."/>
            <person name="Kuo A."/>
            <person name="Nagy L.G."/>
            <person name="Floudas D."/>
            <person name="Copeland A."/>
            <person name="Barry K.W."/>
            <person name="Cichocki N."/>
            <person name="Veneault-Fourrey C."/>
            <person name="LaButti K."/>
            <person name="Lindquist E.A."/>
            <person name="Lipzen A."/>
            <person name="Lundell T."/>
            <person name="Morin E."/>
            <person name="Murat C."/>
            <person name="Riley R."/>
            <person name="Ohm R."/>
            <person name="Sun H."/>
            <person name="Tunlid A."/>
            <person name="Henrissat B."/>
            <person name="Grigoriev I.V."/>
            <person name="Hibbett D.S."/>
            <person name="Martin F."/>
        </authorList>
    </citation>
    <scope>NUCLEOTIDE SEQUENCE [LARGE SCALE GENOMIC DNA]</scope>
    <source>
        <strain evidence="4">FD-334 SS-4</strain>
    </source>
</reference>
<dbReference type="EMBL" id="KN817674">
    <property type="protein sequence ID" value="KJA14564.1"/>
    <property type="molecule type" value="Genomic_DNA"/>
</dbReference>
<proteinExistence type="predicted"/>
<name>A0A0D2N5V4_HYPSF</name>
<evidence type="ECO:0000313" key="4">
    <source>
        <dbReference type="Proteomes" id="UP000054270"/>
    </source>
</evidence>
<dbReference type="OMA" id="MPAASHF"/>
<dbReference type="AlphaFoldDB" id="A0A0D2N5V4"/>
<evidence type="ECO:0000256" key="2">
    <source>
        <dbReference type="SAM" id="SignalP"/>
    </source>
</evidence>
<evidence type="ECO:0008006" key="5">
    <source>
        <dbReference type="Google" id="ProtNLM"/>
    </source>
</evidence>
<evidence type="ECO:0000256" key="1">
    <source>
        <dbReference type="SAM" id="MobiDB-lite"/>
    </source>
</evidence>
<feature type="region of interest" description="Disordered" evidence="1">
    <location>
        <begin position="215"/>
        <end position="252"/>
    </location>
</feature>
<keyword evidence="4" id="KW-1185">Reference proteome</keyword>
<evidence type="ECO:0000313" key="3">
    <source>
        <dbReference type="EMBL" id="KJA14564.1"/>
    </source>
</evidence>
<accession>A0A0D2N5V4</accession>
<dbReference type="STRING" id="945553.A0A0D2N5V4"/>
<protein>
    <recommendedName>
        <fullName evidence="5">Ubiquitin 3 binding protein But2 C-terminal domain-containing protein</fullName>
    </recommendedName>
</protein>
<sequence length="252" mass="25622">MPAASHFPYAIHLLIISLILRGAYSYTWSFEETPSQCGQLTVAIAGNDGTPPFRLLVVPFGPSLLPNGVEPRSVLDIPFSDNQSFASGGTSATIMVANSSDSSCFNATAPAPLDFSFQISPTPTEVVQCEDLRISWNATTIQSTPNFLGIIPGGQSFVVPEGTITTDATTGTGFSYQANLRAGTTFLLMGGDVRGNGTGGSVTYIVALGNDDESCLSNNSPSSTPGSPAGGGASSTIGPSSTAAGGSVPTGA</sequence>
<dbReference type="Proteomes" id="UP000054270">
    <property type="component" value="Unassembled WGS sequence"/>
</dbReference>
<organism evidence="3 4">
    <name type="scientific">Hypholoma sublateritium (strain FD-334 SS-4)</name>
    <dbReference type="NCBI Taxonomy" id="945553"/>
    <lineage>
        <taxon>Eukaryota</taxon>
        <taxon>Fungi</taxon>
        <taxon>Dikarya</taxon>
        <taxon>Basidiomycota</taxon>
        <taxon>Agaricomycotina</taxon>
        <taxon>Agaricomycetes</taxon>
        <taxon>Agaricomycetidae</taxon>
        <taxon>Agaricales</taxon>
        <taxon>Agaricineae</taxon>
        <taxon>Strophariaceae</taxon>
        <taxon>Hypholoma</taxon>
    </lineage>
</organism>
<feature type="compositionally biased region" description="Low complexity" evidence="1">
    <location>
        <begin position="234"/>
        <end position="252"/>
    </location>
</feature>